<sequence length="196" mass="21376">MHTLPILTLVFLQTALCDDIPMQPVYKYRYETEDVMKTAETAIPVRGYHVVEGGYYPMEAGGYGGGKYTQSAPFNTGKFGGVAPISYGPGIGGGGIGFGGYENIGRLRGRRDEKEVFNGGNKNVEDDRYEKAYGQNGAEVNRGQEGFSKGQVAVKDVKGDAGYYNNEEGGKKIYHDGKQYEGGQHFDKQVMVNDGQ</sequence>
<keyword evidence="1" id="KW-0732">Signal</keyword>
<feature type="signal peptide" evidence="1">
    <location>
        <begin position="1"/>
        <end position="17"/>
    </location>
</feature>
<proteinExistence type="predicted"/>
<dbReference type="EMBL" id="JAPWTJ010001310">
    <property type="protein sequence ID" value="KAJ8972709.1"/>
    <property type="molecule type" value="Genomic_DNA"/>
</dbReference>
<reference evidence="2" key="1">
    <citation type="journal article" date="2023" name="Insect Mol. Biol.">
        <title>Genome sequencing provides insights into the evolution of gene families encoding plant cell wall-degrading enzymes in longhorned beetles.</title>
        <authorList>
            <person name="Shin N.R."/>
            <person name="Okamura Y."/>
            <person name="Kirsch R."/>
            <person name="Pauchet Y."/>
        </authorList>
    </citation>
    <scope>NUCLEOTIDE SEQUENCE</scope>
    <source>
        <strain evidence="2">MMC_N1</strain>
    </source>
</reference>
<keyword evidence="3" id="KW-1185">Reference proteome</keyword>
<evidence type="ECO:0000313" key="3">
    <source>
        <dbReference type="Proteomes" id="UP001162164"/>
    </source>
</evidence>
<comment type="caution">
    <text evidence="2">The sequence shown here is derived from an EMBL/GenBank/DDBJ whole genome shotgun (WGS) entry which is preliminary data.</text>
</comment>
<evidence type="ECO:0000313" key="2">
    <source>
        <dbReference type="EMBL" id="KAJ8972709.1"/>
    </source>
</evidence>
<evidence type="ECO:0000256" key="1">
    <source>
        <dbReference type="SAM" id="SignalP"/>
    </source>
</evidence>
<dbReference type="Proteomes" id="UP001162164">
    <property type="component" value="Unassembled WGS sequence"/>
</dbReference>
<protein>
    <submittedName>
        <fullName evidence="2">Uncharacterized protein</fullName>
    </submittedName>
</protein>
<gene>
    <name evidence="2" type="ORF">NQ317_014743</name>
</gene>
<accession>A0ABQ9J4V6</accession>
<organism evidence="2 3">
    <name type="scientific">Molorchus minor</name>
    <dbReference type="NCBI Taxonomy" id="1323400"/>
    <lineage>
        <taxon>Eukaryota</taxon>
        <taxon>Metazoa</taxon>
        <taxon>Ecdysozoa</taxon>
        <taxon>Arthropoda</taxon>
        <taxon>Hexapoda</taxon>
        <taxon>Insecta</taxon>
        <taxon>Pterygota</taxon>
        <taxon>Neoptera</taxon>
        <taxon>Endopterygota</taxon>
        <taxon>Coleoptera</taxon>
        <taxon>Polyphaga</taxon>
        <taxon>Cucujiformia</taxon>
        <taxon>Chrysomeloidea</taxon>
        <taxon>Cerambycidae</taxon>
        <taxon>Lamiinae</taxon>
        <taxon>Monochamini</taxon>
        <taxon>Molorchus</taxon>
    </lineage>
</organism>
<name>A0ABQ9J4V6_9CUCU</name>
<feature type="chain" id="PRO_5045356966" evidence="1">
    <location>
        <begin position="18"/>
        <end position="196"/>
    </location>
</feature>